<dbReference type="EMBL" id="GDIQ01002667">
    <property type="protein sequence ID" value="JAN92070.1"/>
    <property type="molecule type" value="Transcribed_RNA"/>
</dbReference>
<reference evidence="1" key="1">
    <citation type="submission" date="2015-10" db="EMBL/GenBank/DDBJ databases">
        <title>EvidentialGene: Evidence-directed Construction of Complete mRNA Transcriptomes without Genomes.</title>
        <authorList>
            <person name="Gilbert D.G."/>
        </authorList>
    </citation>
    <scope>NUCLEOTIDE SEQUENCE</scope>
</reference>
<protein>
    <submittedName>
        <fullName evidence="1">Uncharacterized protein</fullName>
    </submittedName>
</protein>
<accession>A0A0P6IL81</accession>
<organism evidence="1">
    <name type="scientific">Daphnia magna</name>
    <dbReference type="NCBI Taxonomy" id="35525"/>
    <lineage>
        <taxon>Eukaryota</taxon>
        <taxon>Metazoa</taxon>
        <taxon>Ecdysozoa</taxon>
        <taxon>Arthropoda</taxon>
        <taxon>Crustacea</taxon>
        <taxon>Branchiopoda</taxon>
        <taxon>Diplostraca</taxon>
        <taxon>Cladocera</taxon>
        <taxon>Anomopoda</taxon>
        <taxon>Daphniidae</taxon>
        <taxon>Daphnia</taxon>
    </lineage>
</organism>
<name>A0A0P6IL81_9CRUS</name>
<dbReference type="AlphaFoldDB" id="A0A0P6IL81"/>
<evidence type="ECO:0000313" key="1">
    <source>
        <dbReference type="EMBL" id="JAN92070.1"/>
    </source>
</evidence>
<proteinExistence type="predicted"/>
<sequence>MQPFVCHVFSFFCFDRSVRTWNRNNEGTGRARFRYGYAACQTLYQSPINRDWSVDTNQLFVCPQGQIVTPLFIGLTSESDKCFIAHC</sequence>